<feature type="region of interest" description="Disordered" evidence="2">
    <location>
        <begin position="263"/>
        <end position="292"/>
    </location>
</feature>
<evidence type="ECO:0000256" key="2">
    <source>
        <dbReference type="SAM" id="MobiDB-lite"/>
    </source>
</evidence>
<keyword evidence="1" id="KW-0378">Hydrolase</keyword>
<dbReference type="PANTHER" id="PTHR35372">
    <property type="entry name" value="ATP BINDING PROTEIN-RELATED"/>
    <property type="match status" value="1"/>
</dbReference>
<dbReference type="AlphaFoldDB" id="A0A4P6KIG5"/>
<feature type="domain" description="Primase C-terminal 1" evidence="3">
    <location>
        <begin position="201"/>
        <end position="264"/>
    </location>
</feature>
<evidence type="ECO:0000256" key="1">
    <source>
        <dbReference type="ARBA" id="ARBA00022801"/>
    </source>
</evidence>
<dbReference type="SMART" id="SM00942">
    <property type="entry name" value="PriCT_1"/>
    <property type="match status" value="1"/>
</dbReference>
<dbReference type="GO" id="GO:0016787">
    <property type="term" value="F:hydrolase activity"/>
    <property type="evidence" value="ECO:0007669"/>
    <property type="project" value="UniProtKB-KW"/>
</dbReference>
<sequence>MPEQVSTFAVASKLASLGVPVFPVWSDSKRPATRHGFHDASTDIEQIEAWWSSTPNASLAIPTGQASGVVVVDVDVHGRVNGYEAATRTERAGLLSGWELMVRTPSGGMHLYYPAVDDAEQRSWQSASSGIDFRGDGGYIIVPPSMRMIGKHLERYTVERMNHGLTSSLDADRLREFLDPKPDRIRRPATGDRGMEVGRLAAWVSRLQEGERNHGLFWAACKMAEHDIPSDTALDALAAAGSSAGLAEREILTTVRSAYRTVHGAPAREPSTAALSSPDRPPPTSTRAQVLS</sequence>
<feature type="domain" description="DNA primase/polymerase bifunctional N-terminal" evidence="4">
    <location>
        <begin position="11"/>
        <end position="178"/>
    </location>
</feature>
<protein>
    <submittedName>
        <fullName evidence="5">Bifunctional DNA primase/polymerase</fullName>
    </submittedName>
</protein>
<dbReference type="Pfam" id="PF08708">
    <property type="entry name" value="PriCT_1"/>
    <property type="match status" value="1"/>
</dbReference>
<proteinExistence type="predicted"/>
<keyword evidence="6" id="KW-1185">Reference proteome</keyword>
<evidence type="ECO:0000259" key="3">
    <source>
        <dbReference type="SMART" id="SM00942"/>
    </source>
</evidence>
<gene>
    <name evidence="5" type="ORF">EVS81_01630</name>
</gene>
<evidence type="ECO:0000259" key="4">
    <source>
        <dbReference type="SMART" id="SM00943"/>
    </source>
</evidence>
<accession>A0A4P6KIG5</accession>
<dbReference type="InterPro" id="IPR014820">
    <property type="entry name" value="PriCT_1"/>
</dbReference>
<dbReference type="SMART" id="SM00943">
    <property type="entry name" value="Prim-Pol"/>
    <property type="match status" value="1"/>
</dbReference>
<dbReference type="InterPro" id="IPR015330">
    <property type="entry name" value="DNA_primase/pol_bifunc_N"/>
</dbReference>
<dbReference type="InterPro" id="IPR051620">
    <property type="entry name" value="ORF904-like_C"/>
</dbReference>
<dbReference type="CDD" id="cd04859">
    <property type="entry name" value="Prim_Pol"/>
    <property type="match status" value="1"/>
</dbReference>
<dbReference type="Pfam" id="PF09250">
    <property type="entry name" value="Prim-Pol"/>
    <property type="match status" value="1"/>
</dbReference>
<reference evidence="5 6" key="1">
    <citation type="submission" date="2019-02" db="EMBL/GenBank/DDBJ databases">
        <authorList>
            <person name="Sun L."/>
            <person name="Pan D."/>
            <person name="Wu X."/>
        </authorList>
    </citation>
    <scope>NUCLEOTIDE SEQUENCE [LARGE SCALE GENOMIC DNA]</scope>
    <source>
        <strain evidence="5 6">JW-1</strain>
    </source>
</reference>
<dbReference type="EMBL" id="CP035806">
    <property type="protein sequence ID" value="QBE50130.1"/>
    <property type="molecule type" value="Genomic_DNA"/>
</dbReference>
<dbReference type="KEGG" id="ltr:EVS81_01630"/>
<dbReference type="Proteomes" id="UP000289260">
    <property type="component" value="Chromosome"/>
</dbReference>
<evidence type="ECO:0000313" key="6">
    <source>
        <dbReference type="Proteomes" id="UP000289260"/>
    </source>
</evidence>
<name>A0A4P6KIG5_9MICO</name>
<organism evidence="5 6">
    <name type="scientific">Leucobacter triazinivorans</name>
    <dbReference type="NCBI Taxonomy" id="1784719"/>
    <lineage>
        <taxon>Bacteria</taxon>
        <taxon>Bacillati</taxon>
        <taxon>Actinomycetota</taxon>
        <taxon>Actinomycetes</taxon>
        <taxon>Micrococcales</taxon>
        <taxon>Microbacteriaceae</taxon>
        <taxon>Leucobacter</taxon>
    </lineage>
</organism>
<dbReference type="PANTHER" id="PTHR35372:SF2">
    <property type="entry name" value="SF3 HELICASE DOMAIN-CONTAINING PROTEIN"/>
    <property type="match status" value="1"/>
</dbReference>
<dbReference type="OrthoDB" id="3218228at2"/>
<dbReference type="SUPFAM" id="SSF56747">
    <property type="entry name" value="Prim-pol domain"/>
    <property type="match status" value="1"/>
</dbReference>
<evidence type="ECO:0000313" key="5">
    <source>
        <dbReference type="EMBL" id="QBE50130.1"/>
    </source>
</evidence>